<dbReference type="Gene3D" id="3.40.50.300">
    <property type="entry name" value="P-loop containing nucleotide triphosphate hydrolases"/>
    <property type="match status" value="2"/>
</dbReference>
<evidence type="ECO:0000313" key="13">
    <source>
        <dbReference type="Proteomes" id="UP000887569"/>
    </source>
</evidence>
<dbReference type="SMART" id="SM00490">
    <property type="entry name" value="HELICc"/>
    <property type="match status" value="1"/>
</dbReference>
<evidence type="ECO:0000256" key="7">
    <source>
        <dbReference type="ARBA" id="ARBA00023204"/>
    </source>
</evidence>
<evidence type="ECO:0000256" key="2">
    <source>
        <dbReference type="ARBA" id="ARBA00022741"/>
    </source>
</evidence>
<dbReference type="WBParaSite" id="PgR075_g026_t03">
    <property type="protein sequence ID" value="PgR075_g026_t03"/>
    <property type="gene ID" value="PgR075_g026"/>
</dbReference>
<dbReference type="InterPro" id="IPR027417">
    <property type="entry name" value="P-loop_NTPase"/>
</dbReference>
<dbReference type="Proteomes" id="UP000887569">
    <property type="component" value="Unplaced"/>
</dbReference>
<evidence type="ECO:0000259" key="12">
    <source>
        <dbReference type="PROSITE" id="PS51194"/>
    </source>
</evidence>
<name>A0A915C066_PARUN</name>
<keyword evidence="3" id="KW-0227">DNA damage</keyword>
<dbReference type="GO" id="GO:0003676">
    <property type="term" value="F:nucleic acid binding"/>
    <property type="evidence" value="ECO:0007669"/>
    <property type="project" value="InterPro"/>
</dbReference>
<dbReference type="Pfam" id="PF00270">
    <property type="entry name" value="DEAD"/>
    <property type="match status" value="1"/>
</dbReference>
<dbReference type="GO" id="GO:0043138">
    <property type="term" value="F:3'-5' DNA helicase activity"/>
    <property type="evidence" value="ECO:0007669"/>
    <property type="project" value="UniProtKB-EC"/>
</dbReference>
<evidence type="ECO:0000256" key="5">
    <source>
        <dbReference type="ARBA" id="ARBA00022806"/>
    </source>
</evidence>
<feature type="region of interest" description="Disordered" evidence="10">
    <location>
        <begin position="17"/>
        <end position="54"/>
    </location>
</feature>
<keyword evidence="5" id="KW-0347">Helicase</keyword>
<dbReference type="Gene3D" id="1.10.150.20">
    <property type="entry name" value="5' to 3' exonuclease, C-terminal subdomain"/>
    <property type="match status" value="1"/>
</dbReference>
<dbReference type="Pfam" id="PF25453">
    <property type="entry name" value="DUF7898"/>
    <property type="match status" value="1"/>
</dbReference>
<dbReference type="InterPro" id="IPR046931">
    <property type="entry name" value="HTH_61"/>
</dbReference>
<proteinExistence type="predicted"/>
<dbReference type="GO" id="GO:0006281">
    <property type="term" value="P:DNA repair"/>
    <property type="evidence" value="ECO:0007669"/>
    <property type="project" value="UniProtKB-KW"/>
</dbReference>
<dbReference type="FunFam" id="3.40.50.300:FF:000813">
    <property type="entry name" value="helicase POLQ-like isoform X1"/>
    <property type="match status" value="1"/>
</dbReference>
<sequence>MGSRRLVDAREVRLSPDGLPEVSVRDASTLERSRSRGRGSLRSGSSSKSTPLRWSLRIKERKSATFNRCYGRRSLIEMPNEKISLRINNENTKSSRISKEKIDVAVSECGNVDSKMDIEANCYTPLRVTVVPQHSRGVPLEKEVRDIRVTDKEGTIDETPRSSSEEFLFANLPDNIWQLYREKRKIEDLYDWQKQCLSNSGLLNGENMIISLPTGAGKTLIAEVLMIHEAIVRNRSCILMVPYVAIVQEKVHSLCIFEESLPLLVEEYAANKGRLPPIKRRNKSSLYVATIEKANMLINSLIEQGRIGELGIVVVDELHMLGEGSRGAIIEQALTKFMHRGSGQIVGMSATLANINEVAQFLHATVFSTDFRPVQLVERVKINSTLFRVYAGGTLIPEVELGENRFARKDPDGLVSLLQDVIPKRSAIIFCPTKQSCENVCRLLTHLVPRALRDLHQKERQASVAALMEEVDGKLCTTIQKGILAGVAFHHSGLTADERQIIESAFQDGIIRILCSTSTLAAGVNLPARRVIIKSPLVGREPLSRAQYLQMIGRAGRAGYDDRGDAVTIVHPGYEEAKFREMLMGPLMECKSGLSDRSLLSAFLLDLISLKIANAIEHFDSVISSTLFGMQNDDAASIVEECVSDLLNKRMICCSAGGTYSVTSLGDAAFTANIPPIAALAINKSLLNNLSMGIVLSSHFHLIFTIIPFDIVVDVDWNVFYDEYRSLSISEQKLLGTMGVQEKDLVKCFVERPKLEAGKAAVRLYIAFMMRHIWDEEPLWSVAERFHVARGWLQGALQSTCSQASSITRFSEKVPQLWPLKHLLPDLVKRLRDCCQQELIPLLAIDGVKRGRARQLYDCGYKTVGAVATADPNALVSMVEHLSRRQARAIVNSAQMIIRDQVAEKIEEIEQMGACVPQFLSELMNRE</sequence>
<dbReference type="Pfam" id="PF21099">
    <property type="entry name" value="POLQ_helical"/>
    <property type="match status" value="1"/>
</dbReference>
<evidence type="ECO:0000256" key="6">
    <source>
        <dbReference type="ARBA" id="ARBA00022840"/>
    </source>
</evidence>
<dbReference type="Gene3D" id="1.10.3380.20">
    <property type="match status" value="1"/>
</dbReference>
<evidence type="ECO:0000256" key="8">
    <source>
        <dbReference type="ARBA" id="ARBA00023242"/>
    </source>
</evidence>
<feature type="compositionally biased region" description="Low complexity" evidence="10">
    <location>
        <begin position="38"/>
        <end position="49"/>
    </location>
</feature>
<dbReference type="InterPro" id="IPR050474">
    <property type="entry name" value="Hel308_SKI2-like"/>
</dbReference>
<dbReference type="GO" id="GO:0016787">
    <property type="term" value="F:hydrolase activity"/>
    <property type="evidence" value="ECO:0007669"/>
    <property type="project" value="UniProtKB-KW"/>
</dbReference>
<comment type="subcellular location">
    <subcellularLocation>
        <location evidence="1">Nucleus</location>
    </subcellularLocation>
</comment>
<dbReference type="PANTHER" id="PTHR47961:SF12">
    <property type="entry name" value="HELICASE POLQ-LIKE"/>
    <property type="match status" value="1"/>
</dbReference>
<evidence type="ECO:0000313" key="15">
    <source>
        <dbReference type="WBParaSite" id="PgR075_g026_t03"/>
    </source>
</evidence>
<dbReference type="CDD" id="cd18026">
    <property type="entry name" value="DEXHc_POLQ-like"/>
    <property type="match status" value="1"/>
</dbReference>
<evidence type="ECO:0000256" key="1">
    <source>
        <dbReference type="ARBA" id="ARBA00004123"/>
    </source>
</evidence>
<dbReference type="InterPro" id="IPR011545">
    <property type="entry name" value="DEAD/DEAH_box_helicase_dom"/>
</dbReference>
<accession>A0A915C066</accession>
<protein>
    <submittedName>
        <fullName evidence="14 15">Helicase POLQ-like</fullName>
    </submittedName>
</protein>
<dbReference type="Pfam" id="PF20470">
    <property type="entry name" value="HTH_61"/>
    <property type="match status" value="1"/>
</dbReference>
<dbReference type="InterPro" id="IPR048960">
    <property type="entry name" value="POLQ-like_helical"/>
</dbReference>
<dbReference type="PROSITE" id="PS51192">
    <property type="entry name" value="HELICASE_ATP_BIND_1"/>
    <property type="match status" value="1"/>
</dbReference>
<keyword evidence="4" id="KW-0378">Hydrolase</keyword>
<dbReference type="PROSITE" id="PS51194">
    <property type="entry name" value="HELICASE_CTER"/>
    <property type="match status" value="1"/>
</dbReference>
<dbReference type="WBParaSite" id="PgR075_g026_t02">
    <property type="protein sequence ID" value="PgR075_g026_t02"/>
    <property type="gene ID" value="PgR075_g026"/>
</dbReference>
<dbReference type="PANTHER" id="PTHR47961">
    <property type="entry name" value="DNA POLYMERASE THETA, PUTATIVE (AFU_ORTHOLOGUE AFUA_1G05260)-RELATED"/>
    <property type="match status" value="1"/>
</dbReference>
<evidence type="ECO:0000256" key="9">
    <source>
        <dbReference type="ARBA" id="ARBA00048988"/>
    </source>
</evidence>
<dbReference type="SMART" id="SM00487">
    <property type="entry name" value="DEXDc"/>
    <property type="match status" value="1"/>
</dbReference>
<keyword evidence="6" id="KW-0067">ATP-binding</keyword>
<organism evidence="13 14">
    <name type="scientific">Parascaris univalens</name>
    <name type="common">Nematode worm</name>
    <dbReference type="NCBI Taxonomy" id="6257"/>
    <lineage>
        <taxon>Eukaryota</taxon>
        <taxon>Metazoa</taxon>
        <taxon>Ecdysozoa</taxon>
        <taxon>Nematoda</taxon>
        <taxon>Chromadorea</taxon>
        <taxon>Rhabditida</taxon>
        <taxon>Spirurina</taxon>
        <taxon>Ascaridomorpha</taxon>
        <taxon>Ascaridoidea</taxon>
        <taxon>Ascarididae</taxon>
        <taxon>Parascaris</taxon>
    </lineage>
</organism>
<keyword evidence="8" id="KW-0539">Nucleus</keyword>
<feature type="domain" description="Helicase C-terminal" evidence="12">
    <location>
        <begin position="417"/>
        <end position="608"/>
    </location>
</feature>
<evidence type="ECO:0000313" key="14">
    <source>
        <dbReference type="WBParaSite" id="PgR075_g026_t02"/>
    </source>
</evidence>
<comment type="catalytic activity">
    <reaction evidence="9">
        <text>ATP + H2O = ADP + phosphate + H(+)</text>
        <dbReference type="Rhea" id="RHEA:13065"/>
        <dbReference type="ChEBI" id="CHEBI:15377"/>
        <dbReference type="ChEBI" id="CHEBI:15378"/>
        <dbReference type="ChEBI" id="CHEBI:30616"/>
        <dbReference type="ChEBI" id="CHEBI:43474"/>
        <dbReference type="ChEBI" id="CHEBI:456216"/>
        <dbReference type="EC" id="5.6.2.4"/>
    </reaction>
</comment>
<dbReference type="SUPFAM" id="SSF52540">
    <property type="entry name" value="P-loop containing nucleoside triphosphate hydrolases"/>
    <property type="match status" value="1"/>
</dbReference>
<feature type="domain" description="Helicase ATP-binding" evidence="11">
    <location>
        <begin position="199"/>
        <end position="370"/>
    </location>
</feature>
<dbReference type="InterPro" id="IPR057220">
    <property type="entry name" value="DUF7898"/>
</dbReference>
<keyword evidence="13" id="KW-1185">Reference proteome</keyword>
<dbReference type="InterPro" id="IPR014001">
    <property type="entry name" value="Helicase_ATP-bd"/>
</dbReference>
<dbReference type="Pfam" id="PF00271">
    <property type="entry name" value="Helicase_C"/>
    <property type="match status" value="1"/>
</dbReference>
<dbReference type="CDD" id="cd18795">
    <property type="entry name" value="SF2_C_Ski2"/>
    <property type="match status" value="1"/>
</dbReference>
<evidence type="ECO:0000259" key="11">
    <source>
        <dbReference type="PROSITE" id="PS51192"/>
    </source>
</evidence>
<evidence type="ECO:0000256" key="10">
    <source>
        <dbReference type="SAM" id="MobiDB-lite"/>
    </source>
</evidence>
<dbReference type="SUPFAM" id="SSF158702">
    <property type="entry name" value="Sec63 N-terminal domain-like"/>
    <property type="match status" value="1"/>
</dbReference>
<keyword evidence="7" id="KW-0234">DNA repair</keyword>
<evidence type="ECO:0000256" key="4">
    <source>
        <dbReference type="ARBA" id="ARBA00022801"/>
    </source>
</evidence>
<dbReference type="GO" id="GO:0005634">
    <property type="term" value="C:nucleus"/>
    <property type="evidence" value="ECO:0007669"/>
    <property type="project" value="UniProtKB-SubCell"/>
</dbReference>
<keyword evidence="2" id="KW-0547">Nucleotide-binding</keyword>
<evidence type="ECO:0000256" key="3">
    <source>
        <dbReference type="ARBA" id="ARBA00022763"/>
    </source>
</evidence>
<dbReference type="InterPro" id="IPR001650">
    <property type="entry name" value="Helicase_C-like"/>
</dbReference>
<dbReference type="AlphaFoldDB" id="A0A915C066"/>
<reference evidence="14 15" key="1">
    <citation type="submission" date="2022-11" db="UniProtKB">
        <authorList>
            <consortium name="WormBaseParasite"/>
        </authorList>
    </citation>
    <scope>IDENTIFICATION</scope>
</reference>
<dbReference type="GO" id="GO:0005524">
    <property type="term" value="F:ATP binding"/>
    <property type="evidence" value="ECO:0007669"/>
    <property type="project" value="UniProtKB-KW"/>
</dbReference>